<comment type="pathway">
    <text evidence="1 11">Lipid metabolism; fatty acid biosynthesis.</text>
</comment>
<gene>
    <name evidence="13" type="ORF">CBF31_01555</name>
</gene>
<dbReference type="FunFam" id="3.40.50.720:FF:000173">
    <property type="entry name" value="3-oxoacyl-[acyl-carrier protein] reductase"/>
    <property type="match status" value="1"/>
</dbReference>
<evidence type="ECO:0000256" key="9">
    <source>
        <dbReference type="PIRSR" id="PIRSR611284-2"/>
    </source>
</evidence>
<evidence type="ECO:0000256" key="5">
    <source>
        <dbReference type="ARBA" id="ARBA00023002"/>
    </source>
</evidence>
<dbReference type="AlphaFoldDB" id="A0A430AC10"/>
<dbReference type="NCBIfam" id="NF009466">
    <property type="entry name" value="PRK12826.1-2"/>
    <property type="match status" value="1"/>
</dbReference>
<feature type="binding site" evidence="9">
    <location>
        <begin position="11"/>
        <end position="14"/>
    </location>
    <ligand>
        <name>NADP(+)</name>
        <dbReference type="ChEBI" id="CHEBI:58349"/>
    </ligand>
</feature>
<accession>A0A430AC10</accession>
<dbReference type="GO" id="GO:0006633">
    <property type="term" value="P:fatty acid biosynthetic process"/>
    <property type="evidence" value="ECO:0007669"/>
    <property type="project" value="UniProtKB-UniPathway"/>
</dbReference>
<dbReference type="EC" id="1.1.1.100" evidence="3 11"/>
<comment type="catalytic activity">
    <reaction evidence="7 11">
        <text>a (3R)-hydroxyacyl-[ACP] + NADP(+) = a 3-oxoacyl-[ACP] + NADPH + H(+)</text>
        <dbReference type="Rhea" id="RHEA:17397"/>
        <dbReference type="Rhea" id="RHEA-COMP:9916"/>
        <dbReference type="Rhea" id="RHEA-COMP:9945"/>
        <dbReference type="ChEBI" id="CHEBI:15378"/>
        <dbReference type="ChEBI" id="CHEBI:57783"/>
        <dbReference type="ChEBI" id="CHEBI:58349"/>
        <dbReference type="ChEBI" id="CHEBI:78776"/>
        <dbReference type="ChEBI" id="CHEBI:78827"/>
        <dbReference type="EC" id="1.1.1.100"/>
    </reaction>
</comment>
<keyword evidence="11" id="KW-0444">Lipid biosynthesis</keyword>
<dbReference type="PROSITE" id="PS00061">
    <property type="entry name" value="ADH_SHORT"/>
    <property type="match status" value="1"/>
</dbReference>
<feature type="binding site" evidence="9">
    <location>
        <begin position="149"/>
        <end position="153"/>
    </location>
    <ligand>
        <name>NADP(+)</name>
        <dbReference type="ChEBI" id="CHEBI:58349"/>
    </ligand>
</feature>
<evidence type="ECO:0000259" key="12">
    <source>
        <dbReference type="SMART" id="SM00822"/>
    </source>
</evidence>
<evidence type="ECO:0000256" key="1">
    <source>
        <dbReference type="ARBA" id="ARBA00005194"/>
    </source>
</evidence>
<dbReference type="GO" id="GO:0051287">
    <property type="term" value="F:NAD binding"/>
    <property type="evidence" value="ECO:0007669"/>
    <property type="project" value="UniProtKB-UniRule"/>
</dbReference>
<dbReference type="InterPro" id="IPR002347">
    <property type="entry name" value="SDR_fam"/>
</dbReference>
<dbReference type="Proteomes" id="UP000287101">
    <property type="component" value="Unassembled WGS sequence"/>
</dbReference>
<dbReference type="InterPro" id="IPR036291">
    <property type="entry name" value="NAD(P)-bd_dom_sf"/>
</dbReference>
<dbReference type="Gene3D" id="3.40.50.720">
    <property type="entry name" value="NAD(P)-binding Rossmann-like Domain"/>
    <property type="match status" value="1"/>
</dbReference>
<evidence type="ECO:0000256" key="4">
    <source>
        <dbReference type="ARBA" id="ARBA00022832"/>
    </source>
</evidence>
<dbReference type="Pfam" id="PF00106">
    <property type="entry name" value="adh_short"/>
    <property type="match status" value="1"/>
</dbReference>
<comment type="function">
    <text evidence="11">Catalyzes the NADPH-dependent reduction of beta-ketoacyl-ACP substrates to beta-hydroxyacyl-ACP products, the first reductive step in the elongation cycle of fatty acid biosynthesis.</text>
</comment>
<protein>
    <recommendedName>
        <fullName evidence="3 11">3-oxoacyl-[acyl-carrier-protein] reductase</fullName>
        <ecNumber evidence="3 11">1.1.1.100</ecNumber>
    </recommendedName>
</protein>
<dbReference type="PANTHER" id="PTHR42879:SF2">
    <property type="entry name" value="3-OXOACYL-[ACYL-CARRIER-PROTEIN] REDUCTASE FABG"/>
    <property type="match status" value="1"/>
</dbReference>
<dbReference type="NCBIfam" id="TIGR01830">
    <property type="entry name" value="3oxo_ACP_reduc"/>
    <property type="match status" value="1"/>
</dbReference>
<organism evidence="13 14">
    <name type="scientific">Vagococcus fessus</name>
    <dbReference type="NCBI Taxonomy" id="120370"/>
    <lineage>
        <taxon>Bacteria</taxon>
        <taxon>Bacillati</taxon>
        <taxon>Bacillota</taxon>
        <taxon>Bacilli</taxon>
        <taxon>Lactobacillales</taxon>
        <taxon>Enterococcaceae</taxon>
        <taxon>Vagococcus</taxon>
    </lineage>
</organism>
<feature type="binding site" evidence="9">
    <location>
        <position position="182"/>
    </location>
    <ligand>
        <name>NADP(+)</name>
        <dbReference type="ChEBI" id="CHEBI:58349"/>
    </ligand>
</feature>
<dbReference type="RefSeq" id="WP_126830284.1">
    <property type="nucleotide sequence ID" value="NZ_CBCRYB010000002.1"/>
</dbReference>
<name>A0A430AC10_9ENTE</name>
<proteinExistence type="inferred from homology"/>
<reference evidence="13 14" key="1">
    <citation type="submission" date="2017-05" db="EMBL/GenBank/DDBJ databases">
        <title>Vagococcus spp. assemblies.</title>
        <authorList>
            <person name="Gulvik C.A."/>
        </authorList>
    </citation>
    <scope>NUCLEOTIDE SEQUENCE [LARGE SCALE GENOMIC DNA]</scope>
    <source>
        <strain evidence="13 14">CCUG 41755</strain>
    </source>
</reference>
<feature type="binding site" evidence="9">
    <location>
        <position position="84"/>
    </location>
    <ligand>
        <name>NADP(+)</name>
        <dbReference type="ChEBI" id="CHEBI:58349"/>
    </ligand>
</feature>
<keyword evidence="6 11" id="KW-0275">Fatty acid biosynthesis</keyword>
<feature type="active site" description="Proton acceptor" evidence="8">
    <location>
        <position position="149"/>
    </location>
</feature>
<evidence type="ECO:0000256" key="3">
    <source>
        <dbReference type="ARBA" id="ARBA00012948"/>
    </source>
</evidence>
<keyword evidence="14" id="KW-1185">Reference proteome</keyword>
<keyword evidence="5 11" id="KW-0560">Oxidoreductase</keyword>
<comment type="subunit">
    <text evidence="11">Homotetramer.</text>
</comment>
<dbReference type="PRINTS" id="PR00081">
    <property type="entry name" value="GDHRDH"/>
</dbReference>
<keyword evidence="4 11" id="KW-0276">Fatty acid metabolism</keyword>
<keyword evidence="9 11" id="KW-0521">NADP</keyword>
<dbReference type="InterPro" id="IPR057326">
    <property type="entry name" value="KR_dom"/>
</dbReference>
<dbReference type="SMART" id="SM00822">
    <property type="entry name" value="PKS_KR"/>
    <property type="match status" value="1"/>
</dbReference>
<dbReference type="InterPro" id="IPR011284">
    <property type="entry name" value="3oxo_ACP_reduc"/>
</dbReference>
<dbReference type="EMBL" id="NGJY01000001">
    <property type="protein sequence ID" value="RSU04731.1"/>
    <property type="molecule type" value="Genomic_DNA"/>
</dbReference>
<evidence type="ECO:0000256" key="11">
    <source>
        <dbReference type="RuleBase" id="RU366074"/>
    </source>
</evidence>
<evidence type="ECO:0000256" key="2">
    <source>
        <dbReference type="ARBA" id="ARBA00006484"/>
    </source>
</evidence>
<feature type="domain" description="Ketoreductase" evidence="12">
    <location>
        <begin position="5"/>
        <end position="185"/>
    </location>
</feature>
<dbReference type="InterPro" id="IPR050259">
    <property type="entry name" value="SDR"/>
</dbReference>
<dbReference type="CDD" id="cd05333">
    <property type="entry name" value="BKR_SDR_c"/>
    <property type="match status" value="1"/>
</dbReference>
<dbReference type="OrthoDB" id="9803333at2"/>
<dbReference type="PANTHER" id="PTHR42879">
    <property type="entry name" value="3-OXOACYL-(ACYL-CARRIER-PROTEIN) REDUCTASE"/>
    <property type="match status" value="1"/>
</dbReference>
<evidence type="ECO:0000256" key="8">
    <source>
        <dbReference type="PIRSR" id="PIRSR611284-1"/>
    </source>
</evidence>
<dbReference type="SUPFAM" id="SSF51735">
    <property type="entry name" value="NAD(P)-binding Rossmann-fold domains"/>
    <property type="match status" value="1"/>
</dbReference>
<sequence>MSKNKVVIVTGSTRGIGKALAEAFLKEGHSVVINGRGTEAPDWLQEYQETSYYIPGNIAKLEDATTLINKTVEHFGCLDVLINNAGITRDTLLMRMSEEDFEDVIAINLTGTFNTIKASSKLFLKQRSGHIINIASVVGQLGNAGQVNYAASKAGVIGLTKSVARELASRNIYCNAIAPGFISTEMTDVLTQDQQEQAKNQIPLKAFGTVQDVAQAALYLANQTYVTGQVLNVDGGMVMNG</sequence>
<evidence type="ECO:0000256" key="7">
    <source>
        <dbReference type="ARBA" id="ARBA00048508"/>
    </source>
</evidence>
<dbReference type="PRINTS" id="PR00080">
    <property type="entry name" value="SDRFAMILY"/>
</dbReference>
<evidence type="ECO:0000313" key="13">
    <source>
        <dbReference type="EMBL" id="RSU04731.1"/>
    </source>
</evidence>
<evidence type="ECO:0000313" key="14">
    <source>
        <dbReference type="Proteomes" id="UP000287101"/>
    </source>
</evidence>
<dbReference type="UniPathway" id="UPA00094"/>
<comment type="similarity">
    <text evidence="2 10">Belongs to the short-chain dehydrogenases/reductases (SDR) family.</text>
</comment>
<dbReference type="GO" id="GO:0004316">
    <property type="term" value="F:3-oxoacyl-[acyl-carrier-protein] reductase (NADPH) activity"/>
    <property type="evidence" value="ECO:0007669"/>
    <property type="project" value="UniProtKB-UniRule"/>
</dbReference>
<evidence type="ECO:0000256" key="10">
    <source>
        <dbReference type="RuleBase" id="RU000363"/>
    </source>
</evidence>
<evidence type="ECO:0000256" key="6">
    <source>
        <dbReference type="ARBA" id="ARBA00023160"/>
    </source>
</evidence>
<comment type="caution">
    <text evidence="13">The sequence shown here is derived from an EMBL/GenBank/DDBJ whole genome shotgun (WGS) entry which is preliminary data.</text>
</comment>
<dbReference type="InterPro" id="IPR020904">
    <property type="entry name" value="Sc_DH/Rdtase_CS"/>
</dbReference>
<keyword evidence="11" id="KW-0443">Lipid metabolism</keyword>